<keyword evidence="1" id="KW-1133">Transmembrane helix</keyword>
<proteinExistence type="predicted"/>
<evidence type="ECO:0000256" key="1">
    <source>
        <dbReference type="SAM" id="Phobius"/>
    </source>
</evidence>
<dbReference type="Gene3D" id="1.25.40.20">
    <property type="entry name" value="Ankyrin repeat-containing domain"/>
    <property type="match status" value="1"/>
</dbReference>
<name>A0A7S4LN10_9EUGL</name>
<dbReference type="AlphaFoldDB" id="A0A7S4LN10"/>
<evidence type="ECO:0000313" key="2">
    <source>
        <dbReference type="EMBL" id="CAE0839487.1"/>
    </source>
</evidence>
<dbReference type="EMBL" id="HBJA01147795">
    <property type="protein sequence ID" value="CAE0839487.1"/>
    <property type="molecule type" value="Transcribed_RNA"/>
</dbReference>
<feature type="transmembrane region" description="Helical" evidence="1">
    <location>
        <begin position="32"/>
        <end position="53"/>
    </location>
</feature>
<organism evidence="2">
    <name type="scientific">Eutreptiella gymnastica</name>
    <dbReference type="NCBI Taxonomy" id="73025"/>
    <lineage>
        <taxon>Eukaryota</taxon>
        <taxon>Discoba</taxon>
        <taxon>Euglenozoa</taxon>
        <taxon>Euglenida</taxon>
        <taxon>Spirocuta</taxon>
        <taxon>Euglenophyceae</taxon>
        <taxon>Eutreptiales</taxon>
        <taxon>Eutreptiaceae</taxon>
        <taxon>Eutreptiella</taxon>
    </lineage>
</organism>
<protein>
    <recommendedName>
        <fullName evidence="3">Ankyrin repeat domain-containing protein</fullName>
    </recommendedName>
</protein>
<keyword evidence="1" id="KW-0812">Transmembrane</keyword>
<gene>
    <name evidence="2" type="ORF">EGYM00163_LOCUS50859</name>
</gene>
<reference evidence="2" key="1">
    <citation type="submission" date="2021-01" db="EMBL/GenBank/DDBJ databases">
        <authorList>
            <person name="Corre E."/>
            <person name="Pelletier E."/>
            <person name="Niang G."/>
            <person name="Scheremetjew M."/>
            <person name="Finn R."/>
            <person name="Kale V."/>
            <person name="Holt S."/>
            <person name="Cochrane G."/>
            <person name="Meng A."/>
            <person name="Brown T."/>
            <person name="Cohen L."/>
        </authorList>
    </citation>
    <scope>NUCLEOTIDE SEQUENCE</scope>
    <source>
        <strain evidence="2">CCMP1594</strain>
    </source>
</reference>
<evidence type="ECO:0008006" key="3">
    <source>
        <dbReference type="Google" id="ProtNLM"/>
    </source>
</evidence>
<dbReference type="SUPFAM" id="SSF48403">
    <property type="entry name" value="Ankyrin repeat"/>
    <property type="match status" value="1"/>
</dbReference>
<sequence length="250" mass="28676">MGKGKKEKNLVTPAIQNTDEQLENVTAKWLKVLDCIVFGVTLAILIGGVWAGYEHVYRRLDWFDTDDSRHLWMLFDKKRFQEIKDFMAEDPDRATLRSGDGRGPMWWAYETCDEELVSWLEERYGLDPKTSDTDAKGLRPQDLCKRGLKKPRWRDSSQAAEVYNVLQGDANQIRQYFIANPSALQVRSEDGRGPLWWAWEQCKTHPELLTLLHSLGADVATTEQDAKGFAPSVLCPSKIRKQMLASLSRK</sequence>
<accession>A0A7S4LN10</accession>
<keyword evidence="1" id="KW-0472">Membrane</keyword>
<dbReference type="InterPro" id="IPR036770">
    <property type="entry name" value="Ankyrin_rpt-contain_sf"/>
</dbReference>